<evidence type="ECO:0000256" key="2">
    <source>
        <dbReference type="SAM" id="SignalP"/>
    </source>
</evidence>
<feature type="signal peptide" evidence="2">
    <location>
        <begin position="1"/>
        <end position="20"/>
    </location>
</feature>
<name>A0A409WNR7_PSICY</name>
<accession>A0A409WNR7</accession>
<keyword evidence="1" id="KW-0472">Membrane</keyword>
<keyword evidence="2" id="KW-0732">Signal</keyword>
<sequence>MYSRSLSTLITIACAAFSIAAPLVPRQDTSALGGAALAGLLSELGSNGGASVIPGVGRRDATDALSSLGGAVPQLTGGDSPLSALQSSEARDVQHPSLPEIFIGLTDKISPIAAKIQTAVSVKADIKIEVVVELLTEVVAEIQVAIEYVQYIVDNPTGFVLSVAGTIISIQQLAVIVAVLLKLVLLLLLTVVIAVKGLAAGAVLTLVANIGGLLAVLLGLAVKIVATLIVVLIPEISAVVSIVYDLQLTSLIVVLGHPAAAGSY</sequence>
<organism evidence="3 4">
    <name type="scientific">Psilocybe cyanescens</name>
    <dbReference type="NCBI Taxonomy" id="93625"/>
    <lineage>
        <taxon>Eukaryota</taxon>
        <taxon>Fungi</taxon>
        <taxon>Dikarya</taxon>
        <taxon>Basidiomycota</taxon>
        <taxon>Agaricomycotina</taxon>
        <taxon>Agaricomycetes</taxon>
        <taxon>Agaricomycetidae</taxon>
        <taxon>Agaricales</taxon>
        <taxon>Agaricineae</taxon>
        <taxon>Strophariaceae</taxon>
        <taxon>Psilocybe</taxon>
    </lineage>
</organism>
<feature type="chain" id="PRO_5019178981" evidence="2">
    <location>
        <begin position="21"/>
        <end position="264"/>
    </location>
</feature>
<protein>
    <submittedName>
        <fullName evidence="3">Uncharacterized protein</fullName>
    </submittedName>
</protein>
<feature type="transmembrane region" description="Helical" evidence="1">
    <location>
        <begin position="239"/>
        <end position="260"/>
    </location>
</feature>
<comment type="caution">
    <text evidence="3">The sequence shown here is derived from an EMBL/GenBank/DDBJ whole genome shotgun (WGS) entry which is preliminary data.</text>
</comment>
<keyword evidence="4" id="KW-1185">Reference proteome</keyword>
<reference evidence="3 4" key="1">
    <citation type="journal article" date="2018" name="Evol. Lett.">
        <title>Horizontal gene cluster transfer increased hallucinogenic mushroom diversity.</title>
        <authorList>
            <person name="Reynolds H.T."/>
            <person name="Vijayakumar V."/>
            <person name="Gluck-Thaler E."/>
            <person name="Korotkin H.B."/>
            <person name="Matheny P.B."/>
            <person name="Slot J.C."/>
        </authorList>
    </citation>
    <scope>NUCLEOTIDE SEQUENCE [LARGE SCALE GENOMIC DNA]</scope>
    <source>
        <strain evidence="3 4">2631</strain>
    </source>
</reference>
<feature type="transmembrane region" description="Helical" evidence="1">
    <location>
        <begin position="173"/>
        <end position="195"/>
    </location>
</feature>
<feature type="transmembrane region" description="Helical" evidence="1">
    <location>
        <begin position="207"/>
        <end position="233"/>
    </location>
</feature>
<dbReference type="Proteomes" id="UP000283269">
    <property type="component" value="Unassembled WGS sequence"/>
</dbReference>
<dbReference type="InParanoid" id="A0A409WNR7"/>
<keyword evidence="1" id="KW-1133">Transmembrane helix</keyword>
<dbReference type="AlphaFoldDB" id="A0A409WNR7"/>
<evidence type="ECO:0000313" key="4">
    <source>
        <dbReference type="Proteomes" id="UP000283269"/>
    </source>
</evidence>
<evidence type="ECO:0000313" key="3">
    <source>
        <dbReference type="EMBL" id="PPQ80146.1"/>
    </source>
</evidence>
<dbReference type="EMBL" id="NHYD01003345">
    <property type="protein sequence ID" value="PPQ80146.1"/>
    <property type="molecule type" value="Genomic_DNA"/>
</dbReference>
<proteinExistence type="predicted"/>
<dbReference type="OrthoDB" id="3058904at2759"/>
<gene>
    <name evidence="3" type="ORF">CVT25_001445</name>
</gene>
<keyword evidence="1" id="KW-0812">Transmembrane</keyword>
<evidence type="ECO:0000256" key="1">
    <source>
        <dbReference type="SAM" id="Phobius"/>
    </source>
</evidence>